<evidence type="ECO:0000256" key="1">
    <source>
        <dbReference type="SAM" id="Coils"/>
    </source>
</evidence>
<keyword evidence="1" id="KW-0175">Coiled coil</keyword>
<evidence type="ECO:0000313" key="2">
    <source>
        <dbReference type="EMBL" id="EJX04202.1"/>
    </source>
</evidence>
<gene>
    <name evidence="2" type="ORF">EVA_07689</name>
</gene>
<sequence>MGTCNILAWADTPFVHQQGFLRTSEADKWMWKPTFLLCNQNIFNTKTPYWVSKGTIIIFMKKYVLMLMSFFMMVCSANAQIKDDIQKSKERAAKLQTLCDDYKASGNANVDGYGDAVKNAAILAIANSVQLENMYKRQIGETQDGVTDVTITKPTLDEWVTFAATVAGEAASIKTATDKVQAAANEAKKMAEEASKQKNPMKAAKAVKTAKAATVVVEFGNIATPILVEESAAQAKAVKEIIETLKSGKNL</sequence>
<dbReference type="EMBL" id="AMCI01001884">
    <property type="protein sequence ID" value="EJX04202.1"/>
    <property type="molecule type" value="Genomic_DNA"/>
</dbReference>
<organism evidence="2">
    <name type="scientific">gut metagenome</name>
    <dbReference type="NCBI Taxonomy" id="749906"/>
    <lineage>
        <taxon>unclassified sequences</taxon>
        <taxon>metagenomes</taxon>
        <taxon>organismal metagenomes</taxon>
    </lineage>
</organism>
<name>J9GA92_9ZZZZ</name>
<reference evidence="2" key="1">
    <citation type="journal article" date="2012" name="PLoS ONE">
        <title>Gene sets for utilization of primary and secondary nutrition supplies in the distal gut of endangered iberian lynx.</title>
        <authorList>
            <person name="Alcaide M."/>
            <person name="Messina E."/>
            <person name="Richter M."/>
            <person name="Bargiela R."/>
            <person name="Peplies J."/>
            <person name="Huws S.A."/>
            <person name="Newbold C.J."/>
            <person name="Golyshin P.N."/>
            <person name="Simon M.A."/>
            <person name="Lopez G."/>
            <person name="Yakimov M.M."/>
            <person name="Ferrer M."/>
        </authorList>
    </citation>
    <scope>NUCLEOTIDE SEQUENCE</scope>
</reference>
<feature type="coiled-coil region" evidence="1">
    <location>
        <begin position="78"/>
        <end position="105"/>
    </location>
</feature>
<proteinExistence type="predicted"/>
<accession>J9GA92</accession>
<dbReference type="AlphaFoldDB" id="J9GA92"/>
<protein>
    <submittedName>
        <fullName evidence="2">Uncharacterized protein</fullName>
    </submittedName>
</protein>
<comment type="caution">
    <text evidence="2">The sequence shown here is derived from an EMBL/GenBank/DDBJ whole genome shotgun (WGS) entry which is preliminary data.</text>
</comment>